<dbReference type="Proteomes" id="UP000807025">
    <property type="component" value="Unassembled WGS sequence"/>
</dbReference>
<sequence length="111" mass="12013">MTPPPGSSDTGDSEDDDESGGDDDDPNDEDWSEASTIQCQISKRKRKPPTLPSPSAHPKRSCSSRKTMGGTLHTIRSCIPLSDPLLRIKEWVHGTQLALDAANGRKSLSNK</sequence>
<gene>
    <name evidence="2" type="ORF">BDN71DRAFT_1506294</name>
</gene>
<organism evidence="2 3">
    <name type="scientific">Pleurotus eryngii</name>
    <name type="common">Boletus of the steppes</name>
    <dbReference type="NCBI Taxonomy" id="5323"/>
    <lineage>
        <taxon>Eukaryota</taxon>
        <taxon>Fungi</taxon>
        <taxon>Dikarya</taxon>
        <taxon>Basidiomycota</taxon>
        <taxon>Agaricomycotina</taxon>
        <taxon>Agaricomycetes</taxon>
        <taxon>Agaricomycetidae</taxon>
        <taxon>Agaricales</taxon>
        <taxon>Pleurotineae</taxon>
        <taxon>Pleurotaceae</taxon>
        <taxon>Pleurotus</taxon>
    </lineage>
</organism>
<accession>A0A9P6A0C8</accession>
<dbReference type="EMBL" id="MU154557">
    <property type="protein sequence ID" value="KAF9495945.1"/>
    <property type="molecule type" value="Genomic_DNA"/>
</dbReference>
<feature type="region of interest" description="Disordered" evidence="1">
    <location>
        <begin position="1"/>
        <end position="71"/>
    </location>
</feature>
<evidence type="ECO:0000313" key="3">
    <source>
        <dbReference type="Proteomes" id="UP000807025"/>
    </source>
</evidence>
<keyword evidence="3" id="KW-1185">Reference proteome</keyword>
<evidence type="ECO:0000313" key="2">
    <source>
        <dbReference type="EMBL" id="KAF9495945.1"/>
    </source>
</evidence>
<feature type="compositionally biased region" description="Acidic residues" evidence="1">
    <location>
        <begin position="11"/>
        <end position="32"/>
    </location>
</feature>
<dbReference type="AlphaFoldDB" id="A0A9P6A0C8"/>
<comment type="caution">
    <text evidence="2">The sequence shown here is derived from an EMBL/GenBank/DDBJ whole genome shotgun (WGS) entry which is preliminary data.</text>
</comment>
<reference evidence="2" key="1">
    <citation type="submission" date="2020-11" db="EMBL/GenBank/DDBJ databases">
        <authorList>
            <consortium name="DOE Joint Genome Institute"/>
            <person name="Ahrendt S."/>
            <person name="Riley R."/>
            <person name="Andreopoulos W."/>
            <person name="Labutti K."/>
            <person name="Pangilinan J."/>
            <person name="Ruiz-Duenas F.J."/>
            <person name="Barrasa J.M."/>
            <person name="Sanchez-Garcia M."/>
            <person name="Camarero S."/>
            <person name="Miyauchi S."/>
            <person name="Serrano A."/>
            <person name="Linde D."/>
            <person name="Babiker R."/>
            <person name="Drula E."/>
            <person name="Ayuso-Fernandez I."/>
            <person name="Pacheco R."/>
            <person name="Padilla G."/>
            <person name="Ferreira P."/>
            <person name="Barriuso J."/>
            <person name="Kellner H."/>
            <person name="Castanera R."/>
            <person name="Alfaro M."/>
            <person name="Ramirez L."/>
            <person name="Pisabarro A.G."/>
            <person name="Kuo A."/>
            <person name="Tritt A."/>
            <person name="Lipzen A."/>
            <person name="He G."/>
            <person name="Yan M."/>
            <person name="Ng V."/>
            <person name="Cullen D."/>
            <person name="Martin F."/>
            <person name="Rosso M.-N."/>
            <person name="Henrissat B."/>
            <person name="Hibbett D."/>
            <person name="Martinez A.T."/>
            <person name="Grigoriev I.V."/>
        </authorList>
    </citation>
    <scope>NUCLEOTIDE SEQUENCE</scope>
    <source>
        <strain evidence="2">ATCC 90797</strain>
    </source>
</reference>
<proteinExistence type="predicted"/>
<evidence type="ECO:0000256" key="1">
    <source>
        <dbReference type="SAM" id="MobiDB-lite"/>
    </source>
</evidence>
<name>A0A9P6A0C8_PLEER</name>
<protein>
    <submittedName>
        <fullName evidence="2">Uncharacterized protein</fullName>
    </submittedName>
</protein>